<feature type="transmembrane region" description="Helical" evidence="7">
    <location>
        <begin position="208"/>
        <end position="227"/>
    </location>
</feature>
<dbReference type="OrthoDB" id="9786413at2"/>
<keyword evidence="6 7" id="KW-0472">Membrane</keyword>
<dbReference type="GO" id="GO:0005886">
    <property type="term" value="C:plasma membrane"/>
    <property type="evidence" value="ECO:0007669"/>
    <property type="project" value="UniProtKB-SubCell"/>
</dbReference>
<accession>A0A0D5NLB5</accession>
<dbReference type="AlphaFoldDB" id="A0A0D5NLB5"/>
<feature type="transmembrane region" description="Helical" evidence="7">
    <location>
        <begin position="269"/>
        <end position="287"/>
    </location>
</feature>
<feature type="domain" description="ABC transmembrane type-1" evidence="8">
    <location>
        <begin position="72"/>
        <end position="283"/>
    </location>
</feature>
<sequence length="294" mass="32417">MYSEDKRLDKMKAFLMFGFVPLLAFAAVVVIPFAVGVYMTFTQTDGGAITSKFVGVVNYAQAFTDPLFWKSMGFTLEYVVWSLVLTNVVAFLLALLVTSGIKGQNFFRLGFFTPNLIGGIILGFVWQFMFSRVLVQIGSVLGIEPLSTTLLGDPDKAFWALLIVGVWQNSGYMMIIYIAGLQGIDKSVLEAASIDGAGAWRQLIGVRIPLMMSAFTISLFLTLQRSFMVYDTNLSLTQGGPFRSTELISMHVYNEAFKSFNYGVGQAKAIVLFAVVALIAIIQVSVMKRMEVES</sequence>
<feature type="transmembrane region" description="Helical" evidence="7">
    <location>
        <begin position="12"/>
        <end position="35"/>
    </location>
</feature>
<gene>
    <name evidence="9" type="ORF">VN24_17000</name>
</gene>
<dbReference type="PATRIC" id="fig|1126833.4.peg.3727"/>
<feature type="transmembrane region" description="Helical" evidence="7">
    <location>
        <begin position="157"/>
        <end position="179"/>
    </location>
</feature>
<evidence type="ECO:0000256" key="7">
    <source>
        <dbReference type="RuleBase" id="RU363032"/>
    </source>
</evidence>
<keyword evidence="3" id="KW-1003">Cell membrane</keyword>
<evidence type="ECO:0000256" key="5">
    <source>
        <dbReference type="ARBA" id="ARBA00022989"/>
    </source>
</evidence>
<dbReference type="GO" id="GO:0055085">
    <property type="term" value="P:transmembrane transport"/>
    <property type="evidence" value="ECO:0007669"/>
    <property type="project" value="InterPro"/>
</dbReference>
<dbReference type="PANTHER" id="PTHR30193:SF41">
    <property type="entry name" value="DIACETYLCHITOBIOSE UPTAKE SYSTEM PERMEASE PROTEIN NGCF"/>
    <property type="match status" value="1"/>
</dbReference>
<evidence type="ECO:0000256" key="3">
    <source>
        <dbReference type="ARBA" id="ARBA00022475"/>
    </source>
</evidence>
<evidence type="ECO:0000256" key="1">
    <source>
        <dbReference type="ARBA" id="ARBA00004651"/>
    </source>
</evidence>
<dbReference type="CDD" id="cd06261">
    <property type="entry name" value="TM_PBP2"/>
    <property type="match status" value="1"/>
</dbReference>
<feature type="transmembrane region" description="Helical" evidence="7">
    <location>
        <begin position="109"/>
        <end position="129"/>
    </location>
</feature>
<keyword evidence="10" id="KW-1185">Reference proteome</keyword>
<keyword evidence="5 7" id="KW-1133">Transmembrane helix</keyword>
<name>A0A0D5NLB5_9BACL</name>
<reference evidence="9 10" key="1">
    <citation type="journal article" date="2015" name="J. Biotechnol.">
        <title>Complete genome sequence of Paenibacillus beijingensis 7188(T) (=DSM 24997(T)), a novel rhizobacterium from jujube garden soil.</title>
        <authorList>
            <person name="Kwak Y."/>
            <person name="Shin J.H."/>
        </authorList>
    </citation>
    <scope>NUCLEOTIDE SEQUENCE [LARGE SCALE GENOMIC DNA]</scope>
    <source>
        <strain evidence="9 10">DSM 24997</strain>
    </source>
</reference>
<evidence type="ECO:0000256" key="2">
    <source>
        <dbReference type="ARBA" id="ARBA00022448"/>
    </source>
</evidence>
<comment type="subcellular location">
    <subcellularLocation>
        <location evidence="1 7">Cell membrane</location>
        <topology evidence="1 7">Multi-pass membrane protein</topology>
    </subcellularLocation>
</comment>
<dbReference type="InterPro" id="IPR035906">
    <property type="entry name" value="MetI-like_sf"/>
</dbReference>
<proteinExistence type="inferred from homology"/>
<evidence type="ECO:0000259" key="8">
    <source>
        <dbReference type="PROSITE" id="PS50928"/>
    </source>
</evidence>
<protein>
    <submittedName>
        <fullName evidence="9">ABC transporter permease</fullName>
    </submittedName>
</protein>
<feature type="transmembrane region" description="Helical" evidence="7">
    <location>
        <begin position="78"/>
        <end position="97"/>
    </location>
</feature>
<dbReference type="HOGENOM" id="CLU_016047_0_0_9"/>
<dbReference type="PANTHER" id="PTHR30193">
    <property type="entry name" value="ABC TRANSPORTER PERMEASE PROTEIN"/>
    <property type="match status" value="1"/>
</dbReference>
<evidence type="ECO:0000256" key="6">
    <source>
        <dbReference type="ARBA" id="ARBA00023136"/>
    </source>
</evidence>
<evidence type="ECO:0000313" key="9">
    <source>
        <dbReference type="EMBL" id="AJY75940.1"/>
    </source>
</evidence>
<comment type="similarity">
    <text evidence="7">Belongs to the binding-protein-dependent transport system permease family.</text>
</comment>
<dbReference type="KEGG" id="pbj:VN24_17000"/>
<organism evidence="9 10">
    <name type="scientific">Paenibacillus beijingensis</name>
    <dbReference type="NCBI Taxonomy" id="1126833"/>
    <lineage>
        <taxon>Bacteria</taxon>
        <taxon>Bacillati</taxon>
        <taxon>Bacillota</taxon>
        <taxon>Bacilli</taxon>
        <taxon>Bacillales</taxon>
        <taxon>Paenibacillaceae</taxon>
        <taxon>Paenibacillus</taxon>
    </lineage>
</organism>
<dbReference type="Gene3D" id="1.10.3720.10">
    <property type="entry name" value="MetI-like"/>
    <property type="match status" value="1"/>
</dbReference>
<evidence type="ECO:0000313" key="10">
    <source>
        <dbReference type="Proteomes" id="UP000032633"/>
    </source>
</evidence>
<reference evidence="10" key="2">
    <citation type="submission" date="2015-03" db="EMBL/GenBank/DDBJ databases">
        <title>Genome sequence of Paenibacillus beijingensis strain DSM 24997T.</title>
        <authorList>
            <person name="Kwak Y."/>
            <person name="Shin J.-H."/>
        </authorList>
    </citation>
    <scope>NUCLEOTIDE SEQUENCE [LARGE SCALE GENOMIC DNA]</scope>
    <source>
        <strain evidence="10">DSM 24997</strain>
    </source>
</reference>
<dbReference type="InterPro" id="IPR051393">
    <property type="entry name" value="ABC_transporter_permease"/>
</dbReference>
<dbReference type="EMBL" id="CP011058">
    <property type="protein sequence ID" value="AJY75940.1"/>
    <property type="molecule type" value="Genomic_DNA"/>
</dbReference>
<dbReference type="RefSeq" id="WP_045671368.1">
    <property type="nucleotide sequence ID" value="NZ_CP011058.1"/>
</dbReference>
<keyword evidence="2 7" id="KW-0813">Transport</keyword>
<dbReference type="InterPro" id="IPR000515">
    <property type="entry name" value="MetI-like"/>
</dbReference>
<dbReference type="Proteomes" id="UP000032633">
    <property type="component" value="Chromosome"/>
</dbReference>
<keyword evidence="4 7" id="KW-0812">Transmembrane</keyword>
<evidence type="ECO:0000256" key="4">
    <source>
        <dbReference type="ARBA" id="ARBA00022692"/>
    </source>
</evidence>
<dbReference type="STRING" id="1126833.VN24_17000"/>
<dbReference type="PROSITE" id="PS50928">
    <property type="entry name" value="ABC_TM1"/>
    <property type="match status" value="1"/>
</dbReference>
<dbReference type="SUPFAM" id="SSF161098">
    <property type="entry name" value="MetI-like"/>
    <property type="match status" value="1"/>
</dbReference>
<dbReference type="Pfam" id="PF00528">
    <property type="entry name" value="BPD_transp_1"/>
    <property type="match status" value="1"/>
</dbReference>